<reference evidence="1 2" key="1">
    <citation type="submission" date="2017-01" db="EMBL/GenBank/DDBJ databases">
        <title>Pseudomonas psychrotolerans genome sequencing and assembly.</title>
        <authorList>
            <person name="Vyas B."/>
            <person name="Mayilraj S."/>
        </authorList>
    </citation>
    <scope>NUCLEOTIDE SEQUENCE [LARGE SCALE GENOMIC DNA]</scope>
    <source>
        <strain evidence="1 2">SDS18</strain>
    </source>
</reference>
<comment type="caution">
    <text evidence="1">The sequence shown here is derived from an EMBL/GenBank/DDBJ whole genome shotgun (WGS) entry which is preliminary data.</text>
</comment>
<accession>A0ABX3ITT9</accession>
<gene>
    <name evidence="1" type="ORF">BVL52_11945</name>
</gene>
<keyword evidence="2" id="KW-1185">Reference proteome</keyword>
<organism evidence="1 2">
    <name type="scientific">Pseudomonas oryzihabitans</name>
    <dbReference type="NCBI Taxonomy" id="47885"/>
    <lineage>
        <taxon>Bacteria</taxon>
        <taxon>Pseudomonadati</taxon>
        <taxon>Pseudomonadota</taxon>
        <taxon>Gammaproteobacteria</taxon>
        <taxon>Pseudomonadales</taxon>
        <taxon>Pseudomonadaceae</taxon>
        <taxon>Pseudomonas</taxon>
    </lineage>
</organism>
<protein>
    <submittedName>
        <fullName evidence="1">Uncharacterized protein</fullName>
    </submittedName>
</protein>
<evidence type="ECO:0000313" key="1">
    <source>
        <dbReference type="EMBL" id="ONN71200.1"/>
    </source>
</evidence>
<sequence>MKSFTFDKPPLPSGARLGECFEQIADTWRAPKVTGNGMEAMGTLTYPLKTQGYYEGVRYRLNVSSQVGTYQFYGTKYVRGGGDFGSVEGMVPEVAYAKFQELADQIDRCAR</sequence>
<evidence type="ECO:0000313" key="2">
    <source>
        <dbReference type="Proteomes" id="UP000189310"/>
    </source>
</evidence>
<dbReference type="RefSeq" id="WP_077172067.1">
    <property type="nucleotide sequence ID" value="NZ_MTLN01000006.1"/>
</dbReference>
<proteinExistence type="predicted"/>
<dbReference type="Proteomes" id="UP000189310">
    <property type="component" value="Unassembled WGS sequence"/>
</dbReference>
<name>A0ABX3ITT9_9PSED</name>
<dbReference type="EMBL" id="MTLN01000006">
    <property type="protein sequence ID" value="ONN71200.1"/>
    <property type="molecule type" value="Genomic_DNA"/>
</dbReference>